<gene>
    <name evidence="1" type="ORF">O0236_008270</name>
</gene>
<dbReference type="Proteomes" id="UP001149860">
    <property type="component" value="Chromosome"/>
</dbReference>
<proteinExistence type="predicted"/>
<accession>A0ACD5DDC3</accession>
<reference evidence="1" key="1">
    <citation type="submission" date="2024-08" db="EMBL/GenBank/DDBJ databases">
        <title>Lentilactobacillus sp. nov., isolated from tree bark.</title>
        <authorList>
            <person name="Phuengjayaem S."/>
            <person name="Tanasupawat S."/>
        </authorList>
    </citation>
    <scope>NUCLEOTIDE SEQUENCE</scope>
    <source>
        <strain evidence="1">SPB1-3</strain>
    </source>
</reference>
<dbReference type="EMBL" id="CP168151">
    <property type="protein sequence ID" value="XFD39384.1"/>
    <property type="molecule type" value="Genomic_DNA"/>
</dbReference>
<name>A0ACD5DDC3_9LACO</name>
<evidence type="ECO:0000313" key="2">
    <source>
        <dbReference type="Proteomes" id="UP001149860"/>
    </source>
</evidence>
<organism evidence="1 2">
    <name type="scientific">Lentilactobacillus terminaliae</name>
    <dbReference type="NCBI Taxonomy" id="3003483"/>
    <lineage>
        <taxon>Bacteria</taxon>
        <taxon>Bacillati</taxon>
        <taxon>Bacillota</taxon>
        <taxon>Bacilli</taxon>
        <taxon>Lactobacillales</taxon>
        <taxon>Lactobacillaceae</taxon>
        <taxon>Lentilactobacillus</taxon>
    </lineage>
</organism>
<keyword evidence="2" id="KW-1185">Reference proteome</keyword>
<protein>
    <submittedName>
        <fullName evidence="1">DUF4811 domain-containing protein</fullName>
    </submittedName>
</protein>
<evidence type="ECO:0000313" key="1">
    <source>
        <dbReference type="EMBL" id="XFD39384.1"/>
    </source>
</evidence>
<sequence>MGIALIIIFVIIFASSFIGMKQGWLRNITWIISIVGLMASLATITLGDSQHLGMKKETVTSIKQIDPAFAIKNMDMNVAIKSPVGTKDESVVVYKNKEAKKTTHTQADANTVNKFSRNREQSAQLLTTTKRYTYKNNFFKIFYAGLGTNHQYISRVNKFEITNDWIVLTPKQVKTLQAQMKSQQANSKKMLAAVIKKQVMAARMQDPAMTPAQQAALVKKIQAAAVAKANSEAKAKLKAMSIE</sequence>